<dbReference type="PANTHER" id="PTHR46677:SF1">
    <property type="entry name" value="SMC5-SMC6 COMPLEX LOCALIZATION FACTOR PROTEIN 1"/>
    <property type="match status" value="1"/>
</dbReference>
<evidence type="ECO:0000256" key="1">
    <source>
        <dbReference type="PROSITE-ProRule" id="PRU01263"/>
    </source>
</evidence>
<accession>A0A6J2K5J1</accession>
<dbReference type="GO" id="GO:0005634">
    <property type="term" value="C:nucleus"/>
    <property type="evidence" value="ECO:0007669"/>
    <property type="project" value="InterPro"/>
</dbReference>
<dbReference type="RefSeq" id="XP_028036883.1">
    <property type="nucleotide sequence ID" value="XM_028181082.1"/>
</dbReference>
<dbReference type="KEGG" id="bman:114247983"/>
<feature type="binding site" evidence="1">
    <location>
        <position position="8"/>
    </location>
    <ligand>
        <name>Zn(2+)</name>
        <dbReference type="ChEBI" id="CHEBI:29105"/>
    </ligand>
</feature>
<dbReference type="SUPFAM" id="SSF57716">
    <property type="entry name" value="Glucocorticoid receptor-like (DNA-binding domain)"/>
    <property type="match status" value="1"/>
</dbReference>
<dbReference type="CDD" id="cd17738">
    <property type="entry name" value="BRCT_TopBP1_rpt7"/>
    <property type="match status" value="1"/>
</dbReference>
<dbReference type="Proteomes" id="UP000504629">
    <property type="component" value="Unplaced"/>
</dbReference>
<dbReference type="InterPro" id="IPR013087">
    <property type="entry name" value="Znf_C2H2_type"/>
</dbReference>
<dbReference type="SUPFAM" id="SSF52113">
    <property type="entry name" value="BRCT domain"/>
    <property type="match status" value="1"/>
</dbReference>
<feature type="binding site" evidence="1">
    <location>
        <position position="11"/>
    </location>
    <ligand>
        <name>Zn(2+)</name>
        <dbReference type="ChEBI" id="CHEBI:29105"/>
    </ligand>
</feature>
<keyword evidence="3" id="KW-1185">Reference proteome</keyword>
<proteinExistence type="predicted"/>
<evidence type="ECO:0000313" key="4">
    <source>
        <dbReference type="RefSeq" id="XP_028036883.1"/>
    </source>
</evidence>
<keyword evidence="1" id="KW-0863">Zinc-finger</keyword>
<evidence type="ECO:0000313" key="3">
    <source>
        <dbReference type="Proteomes" id="UP000504629"/>
    </source>
</evidence>
<dbReference type="OrthoDB" id="273147at2759"/>
<dbReference type="PROSITE" id="PS00028">
    <property type="entry name" value="ZINC_FINGER_C2H2_1"/>
    <property type="match status" value="1"/>
</dbReference>
<dbReference type="InterPro" id="IPR036420">
    <property type="entry name" value="BRCT_dom_sf"/>
</dbReference>
<feature type="domain" description="ZAD" evidence="2">
    <location>
        <begin position="6"/>
        <end position="79"/>
    </location>
</feature>
<organism evidence="3 4">
    <name type="scientific">Bombyx mandarina</name>
    <name type="common">Wild silk moth</name>
    <name type="synonym">Wild silkworm</name>
    <dbReference type="NCBI Taxonomy" id="7092"/>
    <lineage>
        <taxon>Eukaryota</taxon>
        <taxon>Metazoa</taxon>
        <taxon>Ecdysozoa</taxon>
        <taxon>Arthropoda</taxon>
        <taxon>Hexapoda</taxon>
        <taxon>Insecta</taxon>
        <taxon>Pterygota</taxon>
        <taxon>Neoptera</taxon>
        <taxon>Endopterygota</taxon>
        <taxon>Lepidoptera</taxon>
        <taxon>Glossata</taxon>
        <taxon>Ditrysia</taxon>
        <taxon>Bombycoidea</taxon>
        <taxon>Bombycidae</taxon>
        <taxon>Bombycinae</taxon>
        <taxon>Bombyx</taxon>
    </lineage>
</organism>
<evidence type="ECO:0000259" key="2">
    <source>
        <dbReference type="PROSITE" id="PS51915"/>
    </source>
</evidence>
<protein>
    <submittedName>
        <fullName evidence="4">Uncharacterized protein LOC114247983</fullName>
    </submittedName>
</protein>
<keyword evidence="1" id="KW-0479">Metal-binding</keyword>
<dbReference type="InterPro" id="IPR012934">
    <property type="entry name" value="Znf_AD"/>
</dbReference>
<dbReference type="GO" id="GO:1990166">
    <property type="term" value="P:protein localization to site of double-strand break"/>
    <property type="evidence" value="ECO:0007669"/>
    <property type="project" value="TreeGrafter"/>
</dbReference>
<sequence length="660" mass="75952">MSACFQKCRLCLKLGEFCSIFDQDESVKLSEMVMSFANVQIHEGDGLSDRVCTSCIENLSTAYLFKQQCERIDYLLRKSPDVNIKSPPNANYDDFFNQEFHIHTELNDLKDDNEDNGFINTSSDQPLTKHHEISDETDDSDVDSIKCVGCSQSYSTKGMHTCKTTCTIEQNDLQRSCSDETLIANDCTQNISSTPVTPTSPRSSFVNVSCVLCTKKYDQYDDYVIHINECTMNVKLQHFVCPICHEMYTEKLLYLKHLRITHFINNSPKTSIIDNGEDCVDFPIYSKAKPKSARRQIGWSVEDIYQEIDFKPAEQKSTPTSSPLKNFFSKLGNETFSRQSTPKKVSFRKLVENGKAKASIHLPFQKYIQNYKLKKKATAYSPIKGKLQVATKIQACLPEIVSDSDYNSPSGASEDSWKLKQNLICACDKKVFMLSESIKDRERITAMVNELGGVVAENTKMEMLATHFICLLPNDTFTGMMVCALATGKWLLSINFIYDSFRCKKFMQESLYEWMKHPKILEIDSTSVEVARAAVYWHLELQNLDARFPFEGKQVVLIMKKKYRQYYQMIFKTLKAKPITYDPRTPGSCCTADYCFVDMNIIQRVKLRFFARHNVPVFPYQYVLVYLLKRGRVEDEYKYLLQDCKKIISPDTMHLLNDTF</sequence>
<dbReference type="Gene3D" id="3.40.50.10190">
    <property type="entry name" value="BRCT domain"/>
    <property type="match status" value="2"/>
</dbReference>
<feature type="binding site" evidence="1">
    <location>
        <position position="55"/>
    </location>
    <ligand>
        <name>Zn(2+)</name>
        <dbReference type="ChEBI" id="CHEBI:29105"/>
    </ligand>
</feature>
<feature type="binding site" evidence="1">
    <location>
        <position position="52"/>
    </location>
    <ligand>
        <name>Zn(2+)</name>
        <dbReference type="ChEBI" id="CHEBI:29105"/>
    </ligand>
</feature>
<dbReference type="AlphaFoldDB" id="A0A6J2K5J1"/>
<gene>
    <name evidence="4" type="primary">LOC114247983</name>
</gene>
<dbReference type="GeneID" id="114247983"/>
<dbReference type="GO" id="GO:0035861">
    <property type="term" value="C:site of double-strand break"/>
    <property type="evidence" value="ECO:0007669"/>
    <property type="project" value="TreeGrafter"/>
</dbReference>
<keyword evidence="1" id="KW-0862">Zinc</keyword>
<name>A0A6J2K5J1_BOMMA</name>
<dbReference type="PROSITE" id="PS51915">
    <property type="entry name" value="ZAD"/>
    <property type="match status" value="1"/>
</dbReference>
<dbReference type="Pfam" id="PF07776">
    <property type="entry name" value="zf-AD"/>
    <property type="match status" value="1"/>
</dbReference>
<reference evidence="4" key="1">
    <citation type="submission" date="2025-08" db="UniProtKB">
        <authorList>
            <consortium name="RefSeq"/>
        </authorList>
    </citation>
    <scope>IDENTIFICATION</scope>
    <source>
        <tissue evidence="4">Silk gland</tissue>
    </source>
</reference>
<dbReference type="Gene3D" id="3.40.1800.20">
    <property type="match status" value="1"/>
</dbReference>
<dbReference type="GO" id="GO:0006974">
    <property type="term" value="P:DNA damage response"/>
    <property type="evidence" value="ECO:0007669"/>
    <property type="project" value="TreeGrafter"/>
</dbReference>
<dbReference type="GO" id="GO:2000781">
    <property type="term" value="P:positive regulation of double-strand break repair"/>
    <property type="evidence" value="ECO:0007669"/>
    <property type="project" value="InterPro"/>
</dbReference>
<dbReference type="InterPro" id="IPR042479">
    <property type="entry name" value="Slf1"/>
</dbReference>
<dbReference type="PANTHER" id="PTHR46677">
    <property type="entry name" value="SMC5-SMC6 COMPLEX LOCALIZATION FACTOR PROTEIN 1"/>
    <property type="match status" value="1"/>
</dbReference>
<dbReference type="SMART" id="SM00868">
    <property type="entry name" value="zf-AD"/>
    <property type="match status" value="1"/>
</dbReference>
<dbReference type="GO" id="GO:0008270">
    <property type="term" value="F:zinc ion binding"/>
    <property type="evidence" value="ECO:0007669"/>
    <property type="project" value="UniProtKB-UniRule"/>
</dbReference>